<dbReference type="EMBL" id="BARS01044076">
    <property type="protein sequence ID" value="GAG32241.1"/>
    <property type="molecule type" value="Genomic_DNA"/>
</dbReference>
<name>X0Y5U7_9ZZZZ</name>
<dbReference type="InterPro" id="IPR017853">
    <property type="entry name" value="GH"/>
</dbReference>
<evidence type="ECO:0000313" key="1">
    <source>
        <dbReference type="EMBL" id="GAG32241.1"/>
    </source>
</evidence>
<reference evidence="1" key="1">
    <citation type="journal article" date="2014" name="Front. Microbiol.">
        <title>High frequency of phylogenetically diverse reductive dehalogenase-homologous genes in deep subseafloor sedimentary metagenomes.</title>
        <authorList>
            <person name="Kawai M."/>
            <person name="Futagami T."/>
            <person name="Toyoda A."/>
            <person name="Takaki Y."/>
            <person name="Nishi S."/>
            <person name="Hori S."/>
            <person name="Arai W."/>
            <person name="Tsubouchi T."/>
            <person name="Morono Y."/>
            <person name="Uchiyama I."/>
            <person name="Ito T."/>
            <person name="Fujiyama A."/>
            <person name="Inagaki F."/>
            <person name="Takami H."/>
        </authorList>
    </citation>
    <scope>NUCLEOTIDE SEQUENCE</scope>
    <source>
        <strain evidence="1">Expedition CK06-06</strain>
    </source>
</reference>
<gene>
    <name evidence="1" type="ORF">S01H1_66642</name>
</gene>
<sequence>MKSGACQACAVVVVVLLSALTLGRGYAAASLVNLDEPPRLDVNSHRFADSSLVDFSRELAPPAGERGFLTVNEEGQFCFGEGPRVRFWGINVAKHAVFQPHDAIEAAAELFARAGFNLVRLHHLDDVEGLLPPERVGQEPRVDPEKLDAVDYWIAALKKRGIYVYLDLLDYRTFWEEEGVANGSLLGRGA</sequence>
<dbReference type="SUPFAM" id="SSF51445">
    <property type="entry name" value="(Trans)glycosidases"/>
    <property type="match status" value="1"/>
</dbReference>
<organism evidence="1">
    <name type="scientific">marine sediment metagenome</name>
    <dbReference type="NCBI Taxonomy" id="412755"/>
    <lineage>
        <taxon>unclassified sequences</taxon>
        <taxon>metagenomes</taxon>
        <taxon>ecological metagenomes</taxon>
    </lineage>
</organism>
<protein>
    <submittedName>
        <fullName evidence="1">Uncharacterized protein</fullName>
    </submittedName>
</protein>
<comment type="caution">
    <text evidence="1">The sequence shown here is derived from an EMBL/GenBank/DDBJ whole genome shotgun (WGS) entry which is preliminary data.</text>
</comment>
<proteinExistence type="predicted"/>
<dbReference type="Gene3D" id="3.20.20.80">
    <property type="entry name" value="Glycosidases"/>
    <property type="match status" value="1"/>
</dbReference>
<accession>X0Y5U7</accession>
<feature type="non-terminal residue" evidence="1">
    <location>
        <position position="190"/>
    </location>
</feature>
<dbReference type="AlphaFoldDB" id="X0Y5U7"/>